<evidence type="ECO:0000256" key="4">
    <source>
        <dbReference type="ARBA" id="ARBA00022764"/>
    </source>
</evidence>
<feature type="chain" id="PRO_5038577541" description="ABC transporter substrate-binding protein" evidence="6">
    <location>
        <begin position="22"/>
        <end position="383"/>
    </location>
</feature>
<comment type="subcellular location">
    <subcellularLocation>
        <location evidence="1">Periplasm</location>
    </subcellularLocation>
</comment>
<gene>
    <name evidence="7" type="ORF">DPM12_19560</name>
</gene>
<dbReference type="PANTHER" id="PTHR30006:SF3">
    <property type="entry name" value="THIAMINE-BINDING PERIPLASMIC PROTEIN"/>
    <property type="match status" value="1"/>
</dbReference>
<dbReference type="AlphaFoldDB" id="A0A329QCM7"/>
<evidence type="ECO:0000313" key="8">
    <source>
        <dbReference type="Proteomes" id="UP000250462"/>
    </source>
</evidence>
<keyword evidence="8" id="KW-1185">Reference proteome</keyword>
<dbReference type="EMBL" id="QMIG01000030">
    <property type="protein sequence ID" value="RAW10064.1"/>
    <property type="molecule type" value="Genomic_DNA"/>
</dbReference>
<dbReference type="Pfam" id="PF13416">
    <property type="entry name" value="SBP_bac_8"/>
    <property type="match status" value="1"/>
</dbReference>
<keyword evidence="4" id="KW-0574">Periplasm</keyword>
<proteinExistence type="predicted"/>
<name>A0A329QCM7_9ACTN</name>
<dbReference type="GO" id="GO:0015888">
    <property type="term" value="P:thiamine transport"/>
    <property type="evidence" value="ECO:0007669"/>
    <property type="project" value="TreeGrafter"/>
</dbReference>
<organism evidence="7 8">
    <name type="scientific">Phytoactinopolyspora halophila</name>
    <dbReference type="NCBI Taxonomy" id="1981511"/>
    <lineage>
        <taxon>Bacteria</taxon>
        <taxon>Bacillati</taxon>
        <taxon>Actinomycetota</taxon>
        <taxon>Actinomycetes</taxon>
        <taxon>Jiangellales</taxon>
        <taxon>Jiangellaceae</taxon>
        <taxon>Phytoactinopolyspora</taxon>
    </lineage>
</organism>
<evidence type="ECO:0000256" key="5">
    <source>
        <dbReference type="SAM" id="MobiDB-lite"/>
    </source>
</evidence>
<comment type="caution">
    <text evidence="7">The sequence shown here is derived from an EMBL/GenBank/DDBJ whole genome shotgun (WGS) entry which is preliminary data.</text>
</comment>
<dbReference type="GO" id="GO:0030975">
    <property type="term" value="F:thiamine binding"/>
    <property type="evidence" value="ECO:0007669"/>
    <property type="project" value="TreeGrafter"/>
</dbReference>
<evidence type="ECO:0000256" key="1">
    <source>
        <dbReference type="ARBA" id="ARBA00004418"/>
    </source>
</evidence>
<keyword evidence="2" id="KW-0813">Transport</keyword>
<dbReference type="InterPro" id="IPR006059">
    <property type="entry name" value="SBP"/>
</dbReference>
<dbReference type="SUPFAM" id="SSF53850">
    <property type="entry name" value="Periplasmic binding protein-like II"/>
    <property type="match status" value="1"/>
</dbReference>
<feature type="signal peptide" evidence="6">
    <location>
        <begin position="1"/>
        <end position="21"/>
    </location>
</feature>
<evidence type="ECO:0000256" key="2">
    <source>
        <dbReference type="ARBA" id="ARBA00022448"/>
    </source>
</evidence>
<accession>A0A329QCM7</accession>
<dbReference type="GO" id="GO:0030288">
    <property type="term" value="C:outer membrane-bounded periplasmic space"/>
    <property type="evidence" value="ECO:0007669"/>
    <property type="project" value="TreeGrafter"/>
</dbReference>
<dbReference type="OrthoDB" id="9815444at2"/>
<evidence type="ECO:0000256" key="6">
    <source>
        <dbReference type="SAM" id="SignalP"/>
    </source>
</evidence>
<dbReference type="PANTHER" id="PTHR30006">
    <property type="entry name" value="THIAMINE-BINDING PERIPLASMIC PROTEIN-RELATED"/>
    <property type="match status" value="1"/>
</dbReference>
<protein>
    <recommendedName>
        <fullName evidence="9">ABC transporter substrate-binding protein</fullName>
    </recommendedName>
</protein>
<evidence type="ECO:0000313" key="7">
    <source>
        <dbReference type="EMBL" id="RAW10064.1"/>
    </source>
</evidence>
<evidence type="ECO:0008006" key="9">
    <source>
        <dbReference type="Google" id="ProtNLM"/>
    </source>
</evidence>
<evidence type="ECO:0000256" key="3">
    <source>
        <dbReference type="ARBA" id="ARBA00022729"/>
    </source>
</evidence>
<dbReference type="Gene3D" id="3.40.190.10">
    <property type="entry name" value="Periplasmic binding protein-like II"/>
    <property type="match status" value="2"/>
</dbReference>
<sequence>MNKKAATTTPVVFMAVASLIAACGEPTSAGSSGNDRANEQPDSPADIESLSGSVNLNTSGGVVDEIWEESWWARFMDETGVEIRTSSPADLSRLRAQVESGNVEWDVTEISTGGQYLEAVEQDLLTELDQERFREYFEQLGGDGDDLMPEAVATHGIGHAPFATILMFDEREFPEGEPQPSSVTDLWNVEEFPGPRCIHEQALYNLEIALAADGVDADDMYPLDVERAIGKLDELVPHIATFWSAGAESIQLVADGECVMSTVWNGRPFGAQNEDDIDYLGVAWEAGIMASSYWVIPRGAPNPESAYALLATYQLPEVGASTANQVGYGNTNTATDELIDEDARPFVATYGPNLEVLTVQDEQWWYEHGESAEERFSEWRLAQ</sequence>
<dbReference type="PROSITE" id="PS51257">
    <property type="entry name" value="PROKAR_LIPOPROTEIN"/>
    <property type="match status" value="1"/>
</dbReference>
<dbReference type="Proteomes" id="UP000250462">
    <property type="component" value="Unassembled WGS sequence"/>
</dbReference>
<keyword evidence="3 6" id="KW-0732">Signal</keyword>
<dbReference type="RefSeq" id="WP_112260046.1">
    <property type="nucleotide sequence ID" value="NZ_QMIG01000030.1"/>
</dbReference>
<feature type="region of interest" description="Disordered" evidence="5">
    <location>
        <begin position="25"/>
        <end position="54"/>
    </location>
</feature>
<reference evidence="7 8" key="1">
    <citation type="submission" date="2018-06" db="EMBL/GenBank/DDBJ databases">
        <title>Phytoactinopolyspora halophila sp. nov., a novel halophilic actinomycete isolated from a saline soil in China.</title>
        <authorList>
            <person name="Tang S.-K."/>
        </authorList>
    </citation>
    <scope>NUCLEOTIDE SEQUENCE [LARGE SCALE GENOMIC DNA]</scope>
    <source>
        <strain evidence="7 8">YIM 96934</strain>
    </source>
</reference>
<dbReference type="GO" id="GO:0030976">
    <property type="term" value="F:thiamine pyrophosphate binding"/>
    <property type="evidence" value="ECO:0007669"/>
    <property type="project" value="TreeGrafter"/>
</dbReference>